<feature type="domain" description="SGNH hydrolase-type esterase" evidence="4">
    <location>
        <begin position="11"/>
        <end position="196"/>
    </location>
</feature>
<accession>A0A8X7ZEU0</accession>
<gene>
    <name evidence="5" type="ORF">POTOM_025238</name>
</gene>
<organism evidence="5 6">
    <name type="scientific">Populus tomentosa</name>
    <name type="common">Chinese white poplar</name>
    <dbReference type="NCBI Taxonomy" id="118781"/>
    <lineage>
        <taxon>Eukaryota</taxon>
        <taxon>Viridiplantae</taxon>
        <taxon>Streptophyta</taxon>
        <taxon>Embryophyta</taxon>
        <taxon>Tracheophyta</taxon>
        <taxon>Spermatophyta</taxon>
        <taxon>Magnoliopsida</taxon>
        <taxon>eudicotyledons</taxon>
        <taxon>Gunneridae</taxon>
        <taxon>Pentapetalae</taxon>
        <taxon>rosids</taxon>
        <taxon>fabids</taxon>
        <taxon>Malpighiales</taxon>
        <taxon>Salicaceae</taxon>
        <taxon>Saliceae</taxon>
        <taxon>Populus</taxon>
    </lineage>
</organism>
<comment type="caution">
    <text evidence="5">The sequence shown here is derived from an EMBL/GenBank/DDBJ whole genome shotgun (WGS) entry which is preliminary data.</text>
</comment>
<dbReference type="Pfam" id="PF13472">
    <property type="entry name" value="Lipase_GDSL_2"/>
    <property type="match status" value="1"/>
</dbReference>
<evidence type="ECO:0000313" key="6">
    <source>
        <dbReference type="Proteomes" id="UP000886885"/>
    </source>
</evidence>
<keyword evidence="3" id="KW-0443">Lipid metabolism</keyword>
<evidence type="ECO:0000313" key="5">
    <source>
        <dbReference type="EMBL" id="KAG6769588.1"/>
    </source>
</evidence>
<dbReference type="PANTHER" id="PTHR14209:SF10">
    <property type="entry name" value="SGNH HYDROLASE-TYPE ESTERASE DOMAIN-CONTAINING PROTEIN"/>
    <property type="match status" value="1"/>
</dbReference>
<keyword evidence="2" id="KW-0378">Hydrolase</keyword>
<dbReference type="PANTHER" id="PTHR14209">
    <property type="entry name" value="ISOAMYL ACETATE-HYDROLYZING ESTERASE 1"/>
    <property type="match status" value="1"/>
</dbReference>
<dbReference type="GO" id="GO:0016042">
    <property type="term" value="P:lipid catabolic process"/>
    <property type="evidence" value="ECO:0007669"/>
    <property type="project" value="UniProtKB-KW"/>
</dbReference>
<keyword evidence="6" id="KW-1185">Reference proteome</keyword>
<dbReference type="Proteomes" id="UP000886885">
    <property type="component" value="Chromosome 6D"/>
</dbReference>
<protein>
    <recommendedName>
        <fullName evidence="4">SGNH hydrolase-type esterase domain-containing protein</fullName>
    </recommendedName>
</protein>
<comment type="similarity">
    <text evidence="1">Belongs to the 'GDSL' lipolytic enzyme family.</text>
</comment>
<sequence length="316" mass="35434">MVGPERPQFVLFGSSIVQFSYSNEGWGALLAHIYARKADIVLRGYSGWNSRRAVQILDQVFPKDAAKQPSLVIVYFGGNDSIDPHATGLGPHVPLSEYIENVRKIAIHLKSLSEKTRVIFLTTPPVSDEQIRAHLSDRIDMVRTNESCRIYSEACLEVCREMNLKAIDLWTATQQIDNWETVCLTDGVHFAPEGSKIVVKEILRVIKEANWEPSLHWKAMPTEFSEDSPYDTGVKSKSSMNNAVAVGICKLITTVENVVRVGKVCLIGGTIAMMETLKSFMAIQEVERGRRDNSLPDGITHFMTAISLGIRWHYLR</sequence>
<evidence type="ECO:0000259" key="4">
    <source>
        <dbReference type="Pfam" id="PF13472"/>
    </source>
</evidence>
<name>A0A8X7ZEU0_POPTO</name>
<evidence type="ECO:0000256" key="3">
    <source>
        <dbReference type="ARBA" id="ARBA00022963"/>
    </source>
</evidence>
<keyword evidence="3" id="KW-0442">Lipid degradation</keyword>
<dbReference type="FunFam" id="3.40.50.1110:FF:000002">
    <property type="entry name" value="isoamyl acetate-hydrolyzing esterase 1 homolog"/>
    <property type="match status" value="1"/>
</dbReference>
<dbReference type="EMBL" id="JAAWWB010000012">
    <property type="protein sequence ID" value="KAG6769588.1"/>
    <property type="molecule type" value="Genomic_DNA"/>
</dbReference>
<dbReference type="GO" id="GO:0016788">
    <property type="term" value="F:hydrolase activity, acting on ester bonds"/>
    <property type="evidence" value="ECO:0007669"/>
    <property type="project" value="InterPro"/>
</dbReference>
<dbReference type="CDD" id="cd01838">
    <property type="entry name" value="Isoamyl_acetate_hydrolase_like"/>
    <property type="match status" value="1"/>
</dbReference>
<reference evidence="5" key="1">
    <citation type="journal article" date="2020" name="bioRxiv">
        <title>Hybrid origin of Populus tomentosa Carr. identified through genome sequencing and phylogenomic analysis.</title>
        <authorList>
            <person name="An X."/>
            <person name="Gao K."/>
            <person name="Chen Z."/>
            <person name="Li J."/>
            <person name="Yang X."/>
            <person name="Yang X."/>
            <person name="Zhou J."/>
            <person name="Guo T."/>
            <person name="Zhao T."/>
            <person name="Huang S."/>
            <person name="Miao D."/>
            <person name="Khan W.U."/>
            <person name="Rao P."/>
            <person name="Ye M."/>
            <person name="Lei B."/>
            <person name="Liao W."/>
            <person name="Wang J."/>
            <person name="Ji L."/>
            <person name="Li Y."/>
            <person name="Guo B."/>
            <person name="Mustafa N.S."/>
            <person name="Li S."/>
            <person name="Yun Q."/>
            <person name="Keller S.R."/>
            <person name="Mao J."/>
            <person name="Zhang R."/>
            <person name="Strauss S.H."/>
        </authorList>
    </citation>
    <scope>NUCLEOTIDE SEQUENCE</scope>
    <source>
        <strain evidence="5">GM15</strain>
        <tissue evidence="5">Leaf</tissue>
    </source>
</reference>
<proteinExistence type="inferred from homology"/>
<evidence type="ECO:0000256" key="2">
    <source>
        <dbReference type="ARBA" id="ARBA00022801"/>
    </source>
</evidence>
<dbReference type="AlphaFoldDB" id="A0A8X7ZEU0"/>
<dbReference type="InterPro" id="IPR045136">
    <property type="entry name" value="Iah1-like"/>
</dbReference>
<evidence type="ECO:0000256" key="1">
    <source>
        <dbReference type="ARBA" id="ARBA00008668"/>
    </source>
</evidence>
<dbReference type="OrthoDB" id="671439at2759"/>
<dbReference type="InterPro" id="IPR013830">
    <property type="entry name" value="SGNH_hydro"/>
</dbReference>